<organism evidence="2 3">
    <name type="scientific">Pedococcus ginsenosidimutans</name>
    <dbReference type="NCBI Taxonomy" id="490570"/>
    <lineage>
        <taxon>Bacteria</taxon>
        <taxon>Bacillati</taxon>
        <taxon>Actinomycetota</taxon>
        <taxon>Actinomycetes</taxon>
        <taxon>Micrococcales</taxon>
        <taxon>Intrasporangiaceae</taxon>
        <taxon>Pedococcus</taxon>
    </lineage>
</organism>
<reference evidence="3" key="1">
    <citation type="journal article" date="2019" name="Int. J. Syst. Evol. Microbiol.">
        <title>The Global Catalogue of Microorganisms (GCM) 10K type strain sequencing project: providing services to taxonomists for standard genome sequencing and annotation.</title>
        <authorList>
            <consortium name="The Broad Institute Genomics Platform"/>
            <consortium name="The Broad Institute Genome Sequencing Center for Infectious Disease"/>
            <person name="Wu L."/>
            <person name="Ma J."/>
        </authorList>
    </citation>
    <scope>NUCLEOTIDE SEQUENCE [LARGE SCALE GENOMIC DNA]</scope>
    <source>
        <strain evidence="3">JCM 18961</strain>
    </source>
</reference>
<dbReference type="Gene3D" id="3.40.50.300">
    <property type="entry name" value="P-loop containing nucleotide triphosphate hydrolases"/>
    <property type="match status" value="1"/>
</dbReference>
<accession>A0ABP8YLW3</accession>
<comment type="caution">
    <text evidence="2">The sequence shown here is derived from an EMBL/GenBank/DDBJ whole genome shotgun (WGS) entry which is preliminary data.</text>
</comment>
<dbReference type="NCBIfam" id="NF005115">
    <property type="entry name" value="PRK06547.1"/>
    <property type="match status" value="1"/>
</dbReference>
<proteinExistence type="predicted"/>
<evidence type="ECO:0000313" key="2">
    <source>
        <dbReference type="EMBL" id="GAA4731444.1"/>
    </source>
</evidence>
<dbReference type="InterPro" id="IPR027417">
    <property type="entry name" value="P-loop_NTPase"/>
</dbReference>
<keyword evidence="3" id="KW-1185">Reference proteome</keyword>
<gene>
    <name evidence="2" type="ORF">GCM10025782_33270</name>
</gene>
<sequence length="224" mass="24537">MQVDPGEDPSADLVAHLTGLVLAAPPRAGSTRLVAVDGPSGAGKTTLADALATRLGAPVVHMDDLYPGWDGLRESRLRVADWVTGPLRDGRPPRYRRWDWARSEYGEWVQVEPSEVVVLEGCGSGALDTADALSLLVWVEAEEPVRRQRGLRRDPGYADFWERWSRQEREVFAQDRTRERADVVVDTTPDDAGGHTLRMAGQPQDGQAQDGQAHDGQRVNGLPG</sequence>
<protein>
    <submittedName>
        <fullName evidence="2">4-amino-4-deoxychorismate synthase</fullName>
    </submittedName>
</protein>
<feature type="region of interest" description="Disordered" evidence="1">
    <location>
        <begin position="183"/>
        <end position="224"/>
    </location>
</feature>
<dbReference type="RefSeq" id="WP_345504974.1">
    <property type="nucleotide sequence ID" value="NZ_BAABLO010000012.1"/>
</dbReference>
<evidence type="ECO:0000256" key="1">
    <source>
        <dbReference type="SAM" id="MobiDB-lite"/>
    </source>
</evidence>
<name>A0ABP8YLW3_9MICO</name>
<dbReference type="Pfam" id="PF13238">
    <property type="entry name" value="AAA_18"/>
    <property type="match status" value="1"/>
</dbReference>
<evidence type="ECO:0000313" key="3">
    <source>
        <dbReference type="Proteomes" id="UP001500556"/>
    </source>
</evidence>
<dbReference type="EMBL" id="BAABLO010000012">
    <property type="protein sequence ID" value="GAA4731444.1"/>
    <property type="molecule type" value="Genomic_DNA"/>
</dbReference>
<feature type="compositionally biased region" description="Low complexity" evidence="1">
    <location>
        <begin position="200"/>
        <end position="211"/>
    </location>
</feature>
<dbReference type="SUPFAM" id="SSF52540">
    <property type="entry name" value="P-loop containing nucleoside triphosphate hydrolases"/>
    <property type="match status" value="1"/>
</dbReference>
<dbReference type="Proteomes" id="UP001500556">
    <property type="component" value="Unassembled WGS sequence"/>
</dbReference>